<feature type="compositionally biased region" description="Basic residues" evidence="1">
    <location>
        <begin position="181"/>
        <end position="190"/>
    </location>
</feature>
<dbReference type="EMBL" id="JAMSHJ010000005">
    <property type="protein sequence ID" value="KAI5408216.1"/>
    <property type="molecule type" value="Genomic_DNA"/>
</dbReference>
<organism evidence="3 4">
    <name type="scientific">Pisum sativum</name>
    <name type="common">Garden pea</name>
    <name type="synonym">Lathyrus oleraceus</name>
    <dbReference type="NCBI Taxonomy" id="3888"/>
    <lineage>
        <taxon>Eukaryota</taxon>
        <taxon>Viridiplantae</taxon>
        <taxon>Streptophyta</taxon>
        <taxon>Embryophyta</taxon>
        <taxon>Tracheophyta</taxon>
        <taxon>Spermatophyta</taxon>
        <taxon>Magnoliopsida</taxon>
        <taxon>eudicotyledons</taxon>
        <taxon>Gunneridae</taxon>
        <taxon>Pentapetalae</taxon>
        <taxon>rosids</taxon>
        <taxon>fabids</taxon>
        <taxon>Fabales</taxon>
        <taxon>Fabaceae</taxon>
        <taxon>Papilionoideae</taxon>
        <taxon>50 kb inversion clade</taxon>
        <taxon>NPAAA clade</taxon>
        <taxon>Hologalegina</taxon>
        <taxon>IRL clade</taxon>
        <taxon>Fabeae</taxon>
        <taxon>Lathyrus</taxon>
    </lineage>
</organism>
<name>A0A9D5AHT3_PEA</name>
<evidence type="ECO:0000256" key="1">
    <source>
        <dbReference type="SAM" id="MobiDB-lite"/>
    </source>
</evidence>
<dbReference type="Pfam" id="PF04970">
    <property type="entry name" value="LRAT"/>
    <property type="match status" value="1"/>
</dbReference>
<dbReference type="PROSITE" id="PS51934">
    <property type="entry name" value="LRAT"/>
    <property type="match status" value="1"/>
</dbReference>
<evidence type="ECO:0000313" key="4">
    <source>
        <dbReference type="Proteomes" id="UP001058974"/>
    </source>
</evidence>
<keyword evidence="4" id="KW-1185">Reference proteome</keyword>
<dbReference type="Gene3D" id="3.90.1720.10">
    <property type="entry name" value="endopeptidase domain like (from Nostoc punctiforme)"/>
    <property type="match status" value="1"/>
</dbReference>
<feature type="region of interest" description="Disordered" evidence="1">
    <location>
        <begin position="208"/>
        <end position="230"/>
    </location>
</feature>
<dbReference type="Gramene" id="Psat05G0415100-T1">
    <property type="protein sequence ID" value="KAI5408216.1"/>
    <property type="gene ID" value="KIW84_054151"/>
</dbReference>
<feature type="region of interest" description="Disordered" evidence="1">
    <location>
        <begin position="173"/>
        <end position="192"/>
    </location>
</feature>
<comment type="caution">
    <text evidence="3">The sequence shown here is derived from an EMBL/GenBank/DDBJ whole genome shotgun (WGS) entry which is preliminary data.</text>
</comment>
<dbReference type="PANTHER" id="PTHR46137">
    <property type="entry name" value="OS05G0310600 PROTEIN"/>
    <property type="match status" value="1"/>
</dbReference>
<dbReference type="InterPro" id="IPR007053">
    <property type="entry name" value="LRAT_dom"/>
</dbReference>
<accession>A0A9D5AHT3</accession>
<evidence type="ECO:0000313" key="3">
    <source>
        <dbReference type="EMBL" id="KAI5408216.1"/>
    </source>
</evidence>
<dbReference type="Proteomes" id="UP001058974">
    <property type="component" value="Chromosome 5"/>
</dbReference>
<sequence>MLGNSIGDMVKCWEAMNNNLRLQLGNIRASFQKSFYEVEHAHVSPFYGYLRGSVSRAALRRIAEELLRVDYVGTNRKICGCTLRTSYGLPCTCELGRYTLGGIAIPIDVVHVHWRKLTMEVELEVGEDDGSEVDMTSAMDELCRRFRSLDVIGKRALKSRVCELSYPTMTPLCPPPEKLKTKGGVKKKGKKPAEYDVYRDPSYHEYVDKASQSSQRQSQPSQTSKKIKLSKKQPQFILQFPNHIRSYIEDVVNVESDGNCGFRVIASLHGYGEDGWPMVRRELGLEIIDKDTSTLYDKLFSNRLSEVRESLMVESFGSQPPEKWLSLPDMGYLIANRYNVVLVCLGNSCMTFFPMTSSHSPNVSIYCIGFVNHNHWVQVNMKEGFPLPPVTLDWKKFRSHTTTTWMLGFAGRIYVREGMVIHFTRETSGTQTLFDRLFTSSFPALDTHIPCQKCVDAKQTRSNGVILSCLDCFLSGGEPCLFLYGVNKLHFLNQARGGTCTLASSDPADEVIHRANYLVENGFGGYHVSENNCEDFAIYCKTGLRVITNDSVGGGSGQAIRSAVKSVVRLAVRYYSPTFFGRVSYSGKRLVSDIGYREDVTKVPVEKI</sequence>
<evidence type="ECO:0000259" key="2">
    <source>
        <dbReference type="PROSITE" id="PS51934"/>
    </source>
</evidence>
<protein>
    <recommendedName>
        <fullName evidence="2">LRAT domain-containing protein</fullName>
    </recommendedName>
</protein>
<proteinExistence type="predicted"/>
<feature type="domain" description="LRAT" evidence="2">
    <location>
        <begin position="400"/>
        <end position="549"/>
    </location>
</feature>
<dbReference type="AlphaFoldDB" id="A0A9D5AHT3"/>
<dbReference type="PANTHER" id="PTHR46137:SF3">
    <property type="entry name" value="OS05G0310600 PROTEIN"/>
    <property type="match status" value="1"/>
</dbReference>
<reference evidence="3 4" key="1">
    <citation type="journal article" date="2022" name="Nat. Genet.">
        <title>Improved pea reference genome and pan-genome highlight genomic features and evolutionary characteristics.</title>
        <authorList>
            <person name="Yang T."/>
            <person name="Liu R."/>
            <person name="Luo Y."/>
            <person name="Hu S."/>
            <person name="Wang D."/>
            <person name="Wang C."/>
            <person name="Pandey M.K."/>
            <person name="Ge S."/>
            <person name="Xu Q."/>
            <person name="Li N."/>
            <person name="Li G."/>
            <person name="Huang Y."/>
            <person name="Saxena R.K."/>
            <person name="Ji Y."/>
            <person name="Li M."/>
            <person name="Yan X."/>
            <person name="He Y."/>
            <person name="Liu Y."/>
            <person name="Wang X."/>
            <person name="Xiang C."/>
            <person name="Varshney R.K."/>
            <person name="Ding H."/>
            <person name="Gao S."/>
            <person name="Zong X."/>
        </authorList>
    </citation>
    <scope>NUCLEOTIDE SEQUENCE [LARGE SCALE GENOMIC DNA]</scope>
    <source>
        <strain evidence="3 4">cv. Zhongwan 6</strain>
    </source>
</reference>
<feature type="compositionally biased region" description="Low complexity" evidence="1">
    <location>
        <begin position="211"/>
        <end position="224"/>
    </location>
</feature>
<dbReference type="CDD" id="cd22744">
    <property type="entry name" value="OTU"/>
    <property type="match status" value="1"/>
</dbReference>
<gene>
    <name evidence="3" type="ORF">KIW84_054151</name>
</gene>